<dbReference type="PANTHER" id="PTHR46993:SF6">
    <property type="entry name" value="MYB TRANSCRIPTION FACTOR"/>
    <property type="match status" value="1"/>
</dbReference>
<dbReference type="AlphaFoldDB" id="W9RNH3"/>
<organism evidence="1 2">
    <name type="scientific">Morus notabilis</name>
    <dbReference type="NCBI Taxonomy" id="981085"/>
    <lineage>
        <taxon>Eukaryota</taxon>
        <taxon>Viridiplantae</taxon>
        <taxon>Streptophyta</taxon>
        <taxon>Embryophyta</taxon>
        <taxon>Tracheophyta</taxon>
        <taxon>Spermatophyta</taxon>
        <taxon>Magnoliopsida</taxon>
        <taxon>eudicotyledons</taxon>
        <taxon>Gunneridae</taxon>
        <taxon>Pentapetalae</taxon>
        <taxon>rosids</taxon>
        <taxon>fabids</taxon>
        <taxon>Rosales</taxon>
        <taxon>Moraceae</taxon>
        <taxon>Moreae</taxon>
        <taxon>Morus</taxon>
    </lineage>
</organism>
<dbReference type="Proteomes" id="UP000030645">
    <property type="component" value="Unassembled WGS sequence"/>
</dbReference>
<sequence>MGVGNCSSAARNGRLGTEATGGVAGLRRRPALEEDGASSSNRMRDGSVTEGVLEILEILEELDRSQGNAILDSMRAAYCMVAFECTVKFLVSSGGKPRGKYSKALNRIWRGRIGRLETYGKSELVSAELKKRWDEVNSVFDAEEACRKLCGMNTRNDALFSIRLYLEEAWGLVGPSFLELADGLMNKKKRVLNAECDRDELDDLDEQNLAALILLNLGEGLRLSEELCKEDDVYNSKITDVQCLAVQTLTTVELCDPLCVVETVISDLQLKDVNSEQPLENQSGDQEVDEANPSTELAKCFDINIQKKVLRTSFLERNSTVRTCEKHITLNEHLRCSPDGQQAKESLNSTKEPYFCQSGWPVLILATFPFHMPDLKFRLKALVYMNYEVSESARNQKVNNRQIKEKLGLSVLCQPSVLCIAQIVPWNNT</sequence>
<proteinExistence type="predicted"/>
<dbReference type="PANTHER" id="PTHR46993">
    <property type="entry name" value="MYB TRANSCRIPTION FACTOR"/>
    <property type="match status" value="1"/>
</dbReference>
<accession>W9RNH3</accession>
<evidence type="ECO:0000313" key="2">
    <source>
        <dbReference type="Proteomes" id="UP000030645"/>
    </source>
</evidence>
<protein>
    <submittedName>
        <fullName evidence="1">Uncharacterized protein</fullName>
    </submittedName>
</protein>
<gene>
    <name evidence="1" type="ORF">L484_016043</name>
</gene>
<dbReference type="eggNOG" id="ENOG502QSW7">
    <property type="taxonomic scope" value="Eukaryota"/>
</dbReference>
<dbReference type="EMBL" id="KE345314">
    <property type="protein sequence ID" value="EXC00977.1"/>
    <property type="molecule type" value="Genomic_DNA"/>
</dbReference>
<evidence type="ECO:0000313" key="1">
    <source>
        <dbReference type="EMBL" id="EXC00977.1"/>
    </source>
</evidence>
<keyword evidence="2" id="KW-1185">Reference proteome</keyword>
<name>W9RNH3_9ROSA</name>
<reference evidence="2" key="1">
    <citation type="submission" date="2013-01" db="EMBL/GenBank/DDBJ databases">
        <title>Draft Genome Sequence of a Mulberry Tree, Morus notabilis C.K. Schneid.</title>
        <authorList>
            <person name="He N."/>
            <person name="Zhao S."/>
        </authorList>
    </citation>
    <scope>NUCLEOTIDE SEQUENCE</scope>
</reference>